<sequence>MGGALGHPHPLERRQGFLLVGDRMVVLREHHVLDSAEMLHQMELLEDQPDLLPAHVGQLRLPHLVEPFALK</sequence>
<gene>
    <name evidence="1" type="ORF">SDC9_142207</name>
</gene>
<accession>A0A645E0F8</accession>
<protein>
    <submittedName>
        <fullName evidence="1">Uncharacterized protein</fullName>
    </submittedName>
</protein>
<proteinExistence type="predicted"/>
<comment type="caution">
    <text evidence="1">The sequence shown here is derived from an EMBL/GenBank/DDBJ whole genome shotgun (WGS) entry which is preliminary data.</text>
</comment>
<dbReference type="EMBL" id="VSSQ01041594">
    <property type="protein sequence ID" value="MPM95056.1"/>
    <property type="molecule type" value="Genomic_DNA"/>
</dbReference>
<reference evidence="1" key="1">
    <citation type="submission" date="2019-08" db="EMBL/GenBank/DDBJ databases">
        <authorList>
            <person name="Kucharzyk K."/>
            <person name="Murdoch R.W."/>
            <person name="Higgins S."/>
            <person name="Loffler F."/>
        </authorList>
    </citation>
    <scope>NUCLEOTIDE SEQUENCE</scope>
</reference>
<organism evidence="1">
    <name type="scientific">bioreactor metagenome</name>
    <dbReference type="NCBI Taxonomy" id="1076179"/>
    <lineage>
        <taxon>unclassified sequences</taxon>
        <taxon>metagenomes</taxon>
        <taxon>ecological metagenomes</taxon>
    </lineage>
</organism>
<dbReference type="AlphaFoldDB" id="A0A645E0F8"/>
<evidence type="ECO:0000313" key="1">
    <source>
        <dbReference type="EMBL" id="MPM95056.1"/>
    </source>
</evidence>
<name>A0A645E0F8_9ZZZZ</name>